<dbReference type="GO" id="GO:0006511">
    <property type="term" value="P:ubiquitin-dependent protein catabolic process"/>
    <property type="evidence" value="ECO:0007669"/>
    <property type="project" value="TreeGrafter"/>
</dbReference>
<dbReference type="OrthoDB" id="539995at2759"/>
<protein>
    <recommendedName>
        <fullName evidence="4">Protein N-terminal asparagine amidohydrolase</fullName>
    </recommendedName>
</protein>
<dbReference type="Pfam" id="PF14736">
    <property type="entry name" value="N_Asn_amidohyd"/>
    <property type="match status" value="1"/>
</dbReference>
<accession>A0A5N6P031</accession>
<evidence type="ECO:0000256" key="1">
    <source>
        <dbReference type="SAM" id="MobiDB-lite"/>
    </source>
</evidence>
<dbReference type="PANTHER" id="PTHR12498">
    <property type="entry name" value="N-TERMINAL ASPARAGINE AMIDOHYDROLASE"/>
    <property type="match status" value="1"/>
</dbReference>
<dbReference type="AlphaFoldDB" id="A0A5N6P031"/>
<dbReference type="GO" id="GO:0005634">
    <property type="term" value="C:nucleus"/>
    <property type="evidence" value="ECO:0007669"/>
    <property type="project" value="TreeGrafter"/>
</dbReference>
<dbReference type="InterPro" id="IPR026750">
    <property type="entry name" value="NTAN1"/>
</dbReference>
<comment type="caution">
    <text evidence="2">The sequence shown here is derived from an EMBL/GenBank/DDBJ whole genome shotgun (WGS) entry which is preliminary data.</text>
</comment>
<sequence>MFFNYAGSYFQDYESTCGDGWGCKMLLFGLVVLARVLGHEMVISLLEHPDLVSASRSFCVIPERKLSISEEPVQAKSVYVFQREYATVDPALVEIVGTDEATTCVGMVIRNCVTGMTCVAHLDSPDVVATGIFQMMSQVSDSANNDIVLDVHLVGGFEDSAPQENSMEGYSFPLCMKIVETLAQSVFKFEIRNFQVLKHNTRRDSKGNAYPIFHGLAVETSSGLVIPACFDASTRCPDDIIRRIRLSASFEDPRRSGRLLDTYETQTDRFVITPFTWTNQLVHYALLMRHRSDPEILLSTSTSPLAEGPDYVHNQKRGGIHDVDDLEVGRETTRDSGDEGFNQDLRFKRGVEL</sequence>
<proteinExistence type="predicted"/>
<name>A0A5N6P031_9ASTR</name>
<organism evidence="2 3">
    <name type="scientific">Mikania micrantha</name>
    <name type="common">bitter vine</name>
    <dbReference type="NCBI Taxonomy" id="192012"/>
    <lineage>
        <taxon>Eukaryota</taxon>
        <taxon>Viridiplantae</taxon>
        <taxon>Streptophyta</taxon>
        <taxon>Embryophyta</taxon>
        <taxon>Tracheophyta</taxon>
        <taxon>Spermatophyta</taxon>
        <taxon>Magnoliopsida</taxon>
        <taxon>eudicotyledons</taxon>
        <taxon>Gunneridae</taxon>
        <taxon>Pentapetalae</taxon>
        <taxon>asterids</taxon>
        <taxon>campanulids</taxon>
        <taxon>Asterales</taxon>
        <taxon>Asteraceae</taxon>
        <taxon>Asteroideae</taxon>
        <taxon>Heliantheae alliance</taxon>
        <taxon>Eupatorieae</taxon>
        <taxon>Mikania</taxon>
    </lineage>
</organism>
<reference evidence="2 3" key="1">
    <citation type="submission" date="2019-05" db="EMBL/GenBank/DDBJ databases">
        <title>Mikania micrantha, genome provides insights into the molecular mechanism of rapid growth.</title>
        <authorList>
            <person name="Liu B."/>
        </authorList>
    </citation>
    <scope>NUCLEOTIDE SEQUENCE [LARGE SCALE GENOMIC DNA]</scope>
    <source>
        <strain evidence="2">NLD-2019</strain>
        <tissue evidence="2">Leaf</tissue>
    </source>
</reference>
<evidence type="ECO:0000313" key="3">
    <source>
        <dbReference type="Proteomes" id="UP000326396"/>
    </source>
</evidence>
<gene>
    <name evidence="2" type="ORF">E3N88_13959</name>
</gene>
<dbReference type="Proteomes" id="UP000326396">
    <property type="component" value="Linkage Group LG15"/>
</dbReference>
<keyword evidence="3" id="KW-1185">Reference proteome</keyword>
<dbReference type="GO" id="GO:0008418">
    <property type="term" value="F:protein-N-terminal asparagine amidohydrolase activity"/>
    <property type="evidence" value="ECO:0007669"/>
    <property type="project" value="InterPro"/>
</dbReference>
<evidence type="ECO:0008006" key="4">
    <source>
        <dbReference type="Google" id="ProtNLM"/>
    </source>
</evidence>
<feature type="compositionally biased region" description="Basic and acidic residues" evidence="1">
    <location>
        <begin position="322"/>
        <end position="337"/>
    </location>
</feature>
<evidence type="ECO:0000313" key="2">
    <source>
        <dbReference type="EMBL" id="KAD5802599.1"/>
    </source>
</evidence>
<dbReference type="EMBL" id="SZYD01000007">
    <property type="protein sequence ID" value="KAD5802599.1"/>
    <property type="molecule type" value="Genomic_DNA"/>
</dbReference>
<feature type="region of interest" description="Disordered" evidence="1">
    <location>
        <begin position="322"/>
        <end position="341"/>
    </location>
</feature>
<dbReference type="PANTHER" id="PTHR12498:SF0">
    <property type="entry name" value="PROTEIN N-TERMINAL ASPARAGINE AMIDOHYDROLASE"/>
    <property type="match status" value="1"/>
</dbReference>